<dbReference type="InterPro" id="IPR010022">
    <property type="entry name" value="XkdX"/>
</dbReference>
<proteinExistence type="predicted"/>
<evidence type="ECO:0000313" key="1">
    <source>
        <dbReference type="EMBL" id="CAG9704012.1"/>
    </source>
</evidence>
<evidence type="ECO:0000313" key="5">
    <source>
        <dbReference type="Proteomes" id="UP000789738"/>
    </source>
</evidence>
<dbReference type="EMBL" id="CAKJVE010000004">
    <property type="protein sequence ID" value="CAG9711531.1"/>
    <property type="molecule type" value="Genomic_DNA"/>
</dbReference>
<evidence type="ECO:0000313" key="4">
    <source>
        <dbReference type="EMBL" id="CAG9711531.1"/>
    </source>
</evidence>
<dbReference type="EMBL" id="CAKJVE010000004">
    <property type="protein sequence ID" value="CAG9704012.1"/>
    <property type="molecule type" value="Genomic_DNA"/>
</dbReference>
<dbReference type="EMBL" id="CAKJVE010000004">
    <property type="protein sequence ID" value="CAG9705890.1"/>
    <property type="molecule type" value="Genomic_DNA"/>
</dbReference>
<dbReference type="RefSeq" id="WP_210887215.1">
    <property type="nucleotide sequence ID" value="NZ_CAKJVE010000004.1"/>
</dbReference>
<evidence type="ECO:0000313" key="3">
    <source>
        <dbReference type="EMBL" id="CAG9705890.1"/>
    </source>
</evidence>
<accession>A0AA86JWX8</accession>
<gene>
    <name evidence="1" type="ORF">CNEO_40920</name>
    <name evidence="2" type="ORF">CNEO_41864</name>
    <name evidence="3" type="ORF">CNEO_42145</name>
    <name evidence="4" type="ORF">CNEO_45372</name>
</gene>
<evidence type="ECO:0000313" key="2">
    <source>
        <dbReference type="EMBL" id="CAG9705422.1"/>
    </source>
</evidence>
<dbReference type="EMBL" id="CAKJVE010000004">
    <property type="protein sequence ID" value="CAG9705422.1"/>
    <property type="molecule type" value="Genomic_DNA"/>
</dbReference>
<comment type="caution">
    <text evidence="4">The sequence shown here is derived from an EMBL/GenBank/DDBJ whole genome shotgun (WGS) entry which is preliminary data.</text>
</comment>
<sequence length="43" mass="5145">MISYIKEYYLLGLYTESNLDVFVNARWITEEQKQEIIASKDTQ</sequence>
<dbReference type="Proteomes" id="UP000789738">
    <property type="component" value="Unassembled WGS sequence"/>
</dbReference>
<organism evidence="4 5">
    <name type="scientific">Clostridium neonatale</name>
    <dbReference type="NCBI Taxonomy" id="137838"/>
    <lineage>
        <taxon>Bacteria</taxon>
        <taxon>Bacillati</taxon>
        <taxon>Bacillota</taxon>
        <taxon>Clostridia</taxon>
        <taxon>Eubacteriales</taxon>
        <taxon>Clostridiaceae</taxon>
        <taxon>Clostridium</taxon>
    </lineage>
</organism>
<protein>
    <submittedName>
        <fullName evidence="4">Phage protein</fullName>
    </submittedName>
</protein>
<dbReference type="Pfam" id="PF09693">
    <property type="entry name" value="Phage_XkdX"/>
    <property type="match status" value="1"/>
</dbReference>
<dbReference type="NCBIfam" id="TIGR01669">
    <property type="entry name" value="phage_XkdX"/>
    <property type="match status" value="1"/>
</dbReference>
<dbReference type="AlphaFoldDB" id="A0AA86JWX8"/>
<name>A0AA86JWX8_9CLOT</name>
<reference evidence="4" key="1">
    <citation type="submission" date="2021-10" db="EMBL/GenBank/DDBJ databases">
        <authorList>
            <person name="Mesa V."/>
        </authorList>
    </citation>
    <scope>NUCLEOTIDE SEQUENCE</scope>
    <source>
        <strain evidence="4">CC3_PB</strain>
    </source>
</reference>